<dbReference type="SMART" id="SM00212">
    <property type="entry name" value="UBCc"/>
    <property type="match status" value="1"/>
</dbReference>
<dbReference type="Pfam" id="PF00179">
    <property type="entry name" value="UQ_con"/>
    <property type="match status" value="2"/>
</dbReference>
<dbReference type="AlphaFoldDB" id="G0U1P9"/>
<organism evidence="2">
    <name type="scientific">Trypanosoma vivax (strain Y486)</name>
    <dbReference type="NCBI Taxonomy" id="1055687"/>
    <lineage>
        <taxon>Eukaryota</taxon>
        <taxon>Discoba</taxon>
        <taxon>Euglenozoa</taxon>
        <taxon>Kinetoplastea</taxon>
        <taxon>Metakinetoplastina</taxon>
        <taxon>Trypanosomatida</taxon>
        <taxon>Trypanosomatidae</taxon>
        <taxon>Trypanosoma</taxon>
        <taxon>Duttonella</taxon>
    </lineage>
</organism>
<dbReference type="CDD" id="cd23794">
    <property type="entry name" value="UBCc_UBE2F_UBE2M"/>
    <property type="match status" value="1"/>
</dbReference>
<dbReference type="InterPro" id="IPR050113">
    <property type="entry name" value="Ub_conjugating_enzyme"/>
</dbReference>
<evidence type="ECO:0000313" key="2">
    <source>
        <dbReference type="EMBL" id="CCC50006.1"/>
    </source>
</evidence>
<name>G0U1P9_TRYVY</name>
<accession>G0U1P9</accession>
<feature type="domain" description="UBC core" evidence="1">
    <location>
        <begin position="33"/>
        <end position="197"/>
    </location>
</feature>
<dbReference type="EMBL" id="HE573024">
    <property type="protein sequence ID" value="CCC50006.1"/>
    <property type="molecule type" value="Genomic_DNA"/>
</dbReference>
<dbReference type="GO" id="GO:0016874">
    <property type="term" value="F:ligase activity"/>
    <property type="evidence" value="ECO:0007669"/>
    <property type="project" value="UniProtKB-KW"/>
</dbReference>
<sequence>MLSRIKKQRDEARATALAQEGGVAQMPANREPLAIIRLRKDLDNLDGICSKVTFPDANDLLRMQVTSDPPRPSIWHGGRFDFVLEFREDYPYEGPKVRYVGPNRIWHPNIEGSEFSSNEGGANGVRKTEWGVCLSFQTDWKPTFSLRDVIIMIELLFQDPNPDDPLHGTAKQAAQMMKDDPAGFKEKARRWMQGQYVA</sequence>
<reference evidence="2" key="1">
    <citation type="journal article" date="2012" name="Proc. Natl. Acad. Sci. U.S.A.">
        <title>Antigenic diversity is generated by distinct evolutionary mechanisms in African trypanosome species.</title>
        <authorList>
            <person name="Jackson A.P."/>
            <person name="Berry A."/>
            <person name="Aslett M."/>
            <person name="Allison H.C."/>
            <person name="Burton P."/>
            <person name="Vavrova-Anderson J."/>
            <person name="Brown R."/>
            <person name="Browne H."/>
            <person name="Corton N."/>
            <person name="Hauser H."/>
            <person name="Gamble J."/>
            <person name="Gilderthorp R."/>
            <person name="Marcello L."/>
            <person name="McQuillan J."/>
            <person name="Otto T.D."/>
            <person name="Quail M.A."/>
            <person name="Sanders M.J."/>
            <person name="van Tonder A."/>
            <person name="Ginger M.L."/>
            <person name="Field M.C."/>
            <person name="Barry J.D."/>
            <person name="Hertz-Fowler C."/>
            <person name="Berriman M."/>
        </authorList>
    </citation>
    <scope>NUCLEOTIDE SEQUENCE</scope>
    <source>
        <strain evidence="2">Y486</strain>
    </source>
</reference>
<protein>
    <submittedName>
        <fullName evidence="2">Putative ubiquitin-conjugating enzyme e2</fullName>
        <ecNumber evidence="2">6.3.2.19</ecNumber>
    </submittedName>
</protein>
<gene>
    <name evidence="2" type="ORF">TVY486_0806130</name>
</gene>
<dbReference type="Gene3D" id="3.10.110.10">
    <property type="entry name" value="Ubiquitin Conjugating Enzyme"/>
    <property type="match status" value="1"/>
</dbReference>
<keyword evidence="2" id="KW-0436">Ligase</keyword>
<dbReference type="InterPro" id="IPR016135">
    <property type="entry name" value="UBQ-conjugating_enzyme/RWD"/>
</dbReference>
<dbReference type="InterPro" id="IPR000608">
    <property type="entry name" value="UBC"/>
</dbReference>
<dbReference type="EC" id="6.3.2.19" evidence="2"/>
<dbReference type="PANTHER" id="PTHR24067">
    <property type="entry name" value="UBIQUITIN-CONJUGATING ENZYME E2"/>
    <property type="match status" value="1"/>
</dbReference>
<evidence type="ECO:0000259" key="1">
    <source>
        <dbReference type="PROSITE" id="PS50127"/>
    </source>
</evidence>
<proteinExistence type="predicted"/>
<dbReference type="VEuPathDB" id="TriTrypDB:TvY486_0806130"/>
<dbReference type="SUPFAM" id="SSF54495">
    <property type="entry name" value="UBC-like"/>
    <property type="match status" value="1"/>
</dbReference>
<dbReference type="PROSITE" id="PS50127">
    <property type="entry name" value="UBC_2"/>
    <property type="match status" value="1"/>
</dbReference>